<evidence type="ECO:0000313" key="3">
    <source>
        <dbReference type="Proteomes" id="UP001447008"/>
    </source>
</evidence>
<dbReference type="InterPro" id="IPR003010">
    <property type="entry name" value="C-N_Hydrolase"/>
</dbReference>
<dbReference type="InterPro" id="IPR036526">
    <property type="entry name" value="C-N_Hydrolase_sf"/>
</dbReference>
<evidence type="ECO:0000313" key="2">
    <source>
        <dbReference type="EMBL" id="MEM0515621.1"/>
    </source>
</evidence>
<dbReference type="RefSeq" id="WP_342678422.1">
    <property type="nucleotide sequence ID" value="NZ_JBCGCU010000009.1"/>
</dbReference>
<evidence type="ECO:0000259" key="1">
    <source>
        <dbReference type="PROSITE" id="PS50263"/>
    </source>
</evidence>
<organism evidence="2 3">
    <name type="scientific">Pseudoalteromonas qingdaonensis</name>
    <dbReference type="NCBI Taxonomy" id="3131913"/>
    <lineage>
        <taxon>Bacteria</taxon>
        <taxon>Pseudomonadati</taxon>
        <taxon>Pseudomonadota</taxon>
        <taxon>Gammaproteobacteria</taxon>
        <taxon>Alteromonadales</taxon>
        <taxon>Pseudoalteromonadaceae</taxon>
        <taxon>Pseudoalteromonas</taxon>
    </lineage>
</organism>
<dbReference type="InterPro" id="IPR052737">
    <property type="entry name" value="Omega-amidase_YafV"/>
</dbReference>
<accession>A0ABU9MXP5</accession>
<dbReference type="EMBL" id="JBCGCU010000009">
    <property type="protein sequence ID" value="MEM0515621.1"/>
    <property type="molecule type" value="Genomic_DNA"/>
</dbReference>
<dbReference type="PANTHER" id="PTHR47799:SF1">
    <property type="entry name" value="OMEGA-AMIDASE YAFV"/>
    <property type="match status" value="1"/>
</dbReference>
<protein>
    <submittedName>
        <fullName evidence="2">Amidohydrolase</fullName>
    </submittedName>
</protein>
<dbReference type="PROSITE" id="PS50263">
    <property type="entry name" value="CN_HYDROLASE"/>
    <property type="match status" value="1"/>
</dbReference>
<sequence length="257" mass="29109">MSLSVALIQHDIRWLDADTNLAQLSARLESIGDVDLIVLAETFATGFAVADSQVHLAAERILDWLKEQAQRHRAVMCASVVVAEQGQKFNRLYWVSPDGSEQHYDKRHLFCLGQEGKYLEPGKQRVIFTLKGLRILPQICYDLRFPVFARNRNDYEVMINIANWPAARRGAWDTLLRARAIENQCYVLAVNRIGDDGYGIAHNGGTAVYDFSGEPLAQATDDQPQVLTMTLDKRALEQYRQAFPAWQDADDFDLHAD</sequence>
<comment type="caution">
    <text evidence="2">The sequence shown here is derived from an EMBL/GenBank/DDBJ whole genome shotgun (WGS) entry which is preliminary data.</text>
</comment>
<dbReference type="Gene3D" id="3.60.110.10">
    <property type="entry name" value="Carbon-nitrogen hydrolase"/>
    <property type="match status" value="1"/>
</dbReference>
<dbReference type="SUPFAM" id="SSF56317">
    <property type="entry name" value="Carbon-nitrogen hydrolase"/>
    <property type="match status" value="1"/>
</dbReference>
<keyword evidence="3" id="KW-1185">Reference proteome</keyword>
<dbReference type="Pfam" id="PF00795">
    <property type="entry name" value="CN_hydrolase"/>
    <property type="match status" value="1"/>
</dbReference>
<dbReference type="PANTHER" id="PTHR47799">
    <property type="entry name" value="OMEGA-AMIDASE YAFV"/>
    <property type="match status" value="1"/>
</dbReference>
<dbReference type="Proteomes" id="UP001447008">
    <property type="component" value="Unassembled WGS sequence"/>
</dbReference>
<dbReference type="NCBIfam" id="NF007757">
    <property type="entry name" value="PRK10438.1"/>
    <property type="match status" value="1"/>
</dbReference>
<name>A0ABU9MXP5_9GAMM</name>
<proteinExistence type="predicted"/>
<reference evidence="2 3" key="1">
    <citation type="submission" date="2024-03" db="EMBL/GenBank/DDBJ databases">
        <title>Pseudoalteromonas qingdaonensis sp. nov., isolated from the intestines of marine benthic organisms.</title>
        <authorList>
            <person name="Lin X."/>
            <person name="Fang S."/>
            <person name="Hu X."/>
        </authorList>
    </citation>
    <scope>NUCLEOTIDE SEQUENCE [LARGE SCALE GENOMIC DNA]</scope>
    <source>
        <strain evidence="2 3">YIC-827</strain>
    </source>
</reference>
<gene>
    <name evidence="2" type="ORF">WCN91_09400</name>
</gene>
<feature type="domain" description="CN hydrolase" evidence="1">
    <location>
        <begin position="3"/>
        <end position="233"/>
    </location>
</feature>